<keyword evidence="1" id="KW-0175">Coiled coil</keyword>
<sequence length="278" mass="30386">MPRSAEKRLEKQAMYVSGLARDEYDDSLSTIRDLEEIIADRQERVDVEMSFLKEDKRMLEEEKGMLDERKRLAFRTIAQTAKELKQKALDELFTKVTGLDELPSDSDDDDDDEESSQDGDCGQCPACLADEAKKQQLANGAASDEDDDQAAEDELQKLGEEMGTEENESDGEEPKAKALVMVEASAVQKKPKAAPGGAGSGVGLIKKRERDPAPAVEAMPASSSQSAFARSPSRDPAADSSKKPRVSTGEDKQKGPAEASRGVKRPYSGRKPDFKKRA</sequence>
<dbReference type="EMBL" id="KZ819295">
    <property type="protein sequence ID" value="PWN97409.1"/>
    <property type="molecule type" value="Genomic_DNA"/>
</dbReference>
<dbReference type="Proteomes" id="UP000245946">
    <property type="component" value="Unassembled WGS sequence"/>
</dbReference>
<dbReference type="AlphaFoldDB" id="A0A316Z734"/>
<feature type="compositionally biased region" description="Acidic residues" evidence="2">
    <location>
        <begin position="162"/>
        <end position="171"/>
    </location>
</feature>
<name>A0A316Z734_9BASI</name>
<feature type="compositionally biased region" description="Low complexity" evidence="2">
    <location>
        <begin position="220"/>
        <end position="231"/>
    </location>
</feature>
<evidence type="ECO:0000256" key="1">
    <source>
        <dbReference type="SAM" id="Coils"/>
    </source>
</evidence>
<organism evidence="3 4">
    <name type="scientific">Tilletiopsis washingtonensis</name>
    <dbReference type="NCBI Taxonomy" id="58919"/>
    <lineage>
        <taxon>Eukaryota</taxon>
        <taxon>Fungi</taxon>
        <taxon>Dikarya</taxon>
        <taxon>Basidiomycota</taxon>
        <taxon>Ustilaginomycotina</taxon>
        <taxon>Exobasidiomycetes</taxon>
        <taxon>Entylomatales</taxon>
        <taxon>Entylomatales incertae sedis</taxon>
        <taxon>Tilletiopsis</taxon>
    </lineage>
</organism>
<feature type="compositionally biased region" description="Acidic residues" evidence="2">
    <location>
        <begin position="102"/>
        <end position="117"/>
    </location>
</feature>
<feature type="region of interest" description="Disordered" evidence="2">
    <location>
        <begin position="95"/>
        <end position="278"/>
    </location>
</feature>
<feature type="compositionally biased region" description="Basic and acidic residues" evidence="2">
    <location>
        <begin position="232"/>
        <end position="255"/>
    </location>
</feature>
<feature type="compositionally biased region" description="Acidic residues" evidence="2">
    <location>
        <begin position="143"/>
        <end position="153"/>
    </location>
</feature>
<evidence type="ECO:0000256" key="2">
    <source>
        <dbReference type="SAM" id="MobiDB-lite"/>
    </source>
</evidence>
<protein>
    <submittedName>
        <fullName evidence="3">Uncharacterized protein</fullName>
    </submittedName>
</protein>
<dbReference type="GeneID" id="37271755"/>
<feature type="compositionally biased region" description="Basic residues" evidence="2">
    <location>
        <begin position="262"/>
        <end position="278"/>
    </location>
</feature>
<reference evidence="3 4" key="1">
    <citation type="journal article" date="2018" name="Mol. Biol. Evol.">
        <title>Broad Genomic Sampling Reveals a Smut Pathogenic Ancestry of the Fungal Clade Ustilaginomycotina.</title>
        <authorList>
            <person name="Kijpornyongpan T."/>
            <person name="Mondo S.J."/>
            <person name="Barry K."/>
            <person name="Sandor L."/>
            <person name="Lee J."/>
            <person name="Lipzen A."/>
            <person name="Pangilinan J."/>
            <person name="LaButti K."/>
            <person name="Hainaut M."/>
            <person name="Henrissat B."/>
            <person name="Grigoriev I.V."/>
            <person name="Spatafora J.W."/>
            <person name="Aime M.C."/>
        </authorList>
    </citation>
    <scope>NUCLEOTIDE SEQUENCE [LARGE SCALE GENOMIC DNA]</scope>
    <source>
        <strain evidence="3 4">MCA 4186</strain>
    </source>
</reference>
<gene>
    <name evidence="3" type="ORF">FA09DRAFT_339410</name>
</gene>
<evidence type="ECO:0000313" key="3">
    <source>
        <dbReference type="EMBL" id="PWN97409.1"/>
    </source>
</evidence>
<keyword evidence="4" id="KW-1185">Reference proteome</keyword>
<accession>A0A316Z734</accession>
<dbReference type="RefSeq" id="XP_025597688.1">
    <property type="nucleotide sequence ID" value="XM_025744211.1"/>
</dbReference>
<feature type="coiled-coil region" evidence="1">
    <location>
        <begin position="42"/>
        <end position="69"/>
    </location>
</feature>
<evidence type="ECO:0000313" key="4">
    <source>
        <dbReference type="Proteomes" id="UP000245946"/>
    </source>
</evidence>
<proteinExistence type="predicted"/>